<protein>
    <submittedName>
        <fullName evidence="1">Uncharacterized protein</fullName>
    </submittedName>
</protein>
<gene>
    <name evidence="1" type="ORF">SDC9_177997</name>
</gene>
<comment type="caution">
    <text evidence="1">The sequence shown here is derived from an EMBL/GenBank/DDBJ whole genome shotgun (WGS) entry which is preliminary data.</text>
</comment>
<sequence length="109" mass="11619">MDKGKEVVEGAVEVQQAIRMDAIDPGSVCAGGFSFIGININPALAESPGHGALVLFAQRGYGLQHNFSCFIKGKAAAVTFDYGDEEVIKMEILIAKGLAAKSQVFLQRF</sequence>
<organism evidence="1">
    <name type="scientific">bioreactor metagenome</name>
    <dbReference type="NCBI Taxonomy" id="1076179"/>
    <lineage>
        <taxon>unclassified sequences</taxon>
        <taxon>metagenomes</taxon>
        <taxon>ecological metagenomes</taxon>
    </lineage>
</organism>
<evidence type="ECO:0000313" key="1">
    <source>
        <dbReference type="EMBL" id="MPN30526.1"/>
    </source>
</evidence>
<accession>A0A645GW87</accession>
<dbReference type="EMBL" id="VSSQ01081669">
    <property type="protein sequence ID" value="MPN30526.1"/>
    <property type="molecule type" value="Genomic_DNA"/>
</dbReference>
<dbReference type="AlphaFoldDB" id="A0A645GW87"/>
<proteinExistence type="predicted"/>
<name>A0A645GW87_9ZZZZ</name>
<reference evidence="1" key="1">
    <citation type="submission" date="2019-08" db="EMBL/GenBank/DDBJ databases">
        <authorList>
            <person name="Kucharzyk K."/>
            <person name="Murdoch R.W."/>
            <person name="Higgins S."/>
            <person name="Loffler F."/>
        </authorList>
    </citation>
    <scope>NUCLEOTIDE SEQUENCE</scope>
</reference>